<feature type="transmembrane region" description="Helical" evidence="1">
    <location>
        <begin position="94"/>
        <end position="116"/>
    </location>
</feature>
<feature type="transmembrane region" description="Helical" evidence="1">
    <location>
        <begin position="358"/>
        <end position="383"/>
    </location>
</feature>
<evidence type="ECO:0000256" key="1">
    <source>
        <dbReference type="SAM" id="Phobius"/>
    </source>
</evidence>
<dbReference type="Proteomes" id="UP000198243">
    <property type="component" value="Chromosome I"/>
</dbReference>
<feature type="transmembrane region" description="Helical" evidence="1">
    <location>
        <begin position="143"/>
        <end position="166"/>
    </location>
</feature>
<feature type="transmembrane region" description="Helical" evidence="1">
    <location>
        <begin position="250"/>
        <end position="271"/>
    </location>
</feature>
<feature type="transmembrane region" description="Helical" evidence="1">
    <location>
        <begin position="36"/>
        <end position="55"/>
    </location>
</feature>
<keyword evidence="1" id="KW-1133">Transmembrane helix</keyword>
<feature type="transmembrane region" description="Helical" evidence="1">
    <location>
        <begin position="172"/>
        <end position="194"/>
    </location>
</feature>
<feature type="transmembrane region" description="Helical" evidence="1">
    <location>
        <begin position="442"/>
        <end position="464"/>
    </location>
</feature>
<keyword evidence="1" id="KW-0812">Transmembrane</keyword>
<protein>
    <submittedName>
        <fullName evidence="2">ABC-2 type transport system permease protein</fullName>
    </submittedName>
</protein>
<dbReference type="AlphaFoldDB" id="A0A1C4Y0F5"/>
<name>A0A1C4Y0F5_9ACTN</name>
<dbReference type="EMBL" id="LT607412">
    <property type="protein sequence ID" value="SCF14209.1"/>
    <property type="molecule type" value="Genomic_DNA"/>
</dbReference>
<proteinExistence type="predicted"/>
<accession>A0A1C4Y0F5</accession>
<feature type="transmembrane region" description="Helical" evidence="1">
    <location>
        <begin position="471"/>
        <end position="489"/>
    </location>
</feature>
<feature type="transmembrane region" description="Helical" evidence="1">
    <location>
        <begin position="517"/>
        <end position="538"/>
    </location>
</feature>
<feature type="transmembrane region" description="Helical" evidence="1">
    <location>
        <begin position="309"/>
        <end position="330"/>
    </location>
</feature>
<organism evidence="2 3">
    <name type="scientific">Micromonospora coriariae</name>
    <dbReference type="NCBI Taxonomy" id="285665"/>
    <lineage>
        <taxon>Bacteria</taxon>
        <taxon>Bacillati</taxon>
        <taxon>Actinomycetota</taxon>
        <taxon>Actinomycetes</taxon>
        <taxon>Micromonosporales</taxon>
        <taxon>Micromonosporaceae</taxon>
        <taxon>Micromonospora</taxon>
    </lineage>
</organism>
<gene>
    <name evidence="2" type="ORF">GA0070607_6051</name>
</gene>
<sequence>MTAVDASPGWARTGRSVRAAGGAVTRLALRQVRRGALITIALLAGMSAMVATTYASTVGDALDAAALAALAENPAIRTLFGEPVALDDAGGFTVWRTGTVLSVLAGSWGLLAATRVTRGEEDARRWDLLAAGRIPLTSIVARYAAVLIGAVVVAGLAAGGALAAVGTSPEGALLHGVGLALTGAYFVAAGTLAAQIFPTRAGASGAAMALLGGALLVRMIGDGVDALGWLRWLSPFGLLALVQPYAANRILPIVVLAVTAAGLLAAAVLAARRRDVAGGWLATSAGRPPRLRLLGSVAGFAARRALRPLLGWAIGLAAYYLLIGLLALSMTEFLADNRRFGDLAAQAGFGGLGSVDGYAAALFALLAIPAGVFTAVRLAAVAADEADGRLTLLFAQPVTRLRLLLAELAVTASGAAALVAVAGLATWAGAAAVGAPLGLGGSLAGAMNVLPVALLCLGAAVLALGWLPRAVALVGALPATGGFLLRVIADSTGAPDWVGRLSPFAHLAPVPDLSPNWPAATFMVAAAVALTALGAVGYQRRDLRG</sequence>
<keyword evidence="1" id="KW-0472">Membrane</keyword>
<dbReference type="RefSeq" id="WP_172899129.1">
    <property type="nucleotide sequence ID" value="NZ_LT607412.1"/>
</dbReference>
<evidence type="ECO:0000313" key="3">
    <source>
        <dbReference type="Proteomes" id="UP000198243"/>
    </source>
</evidence>
<feature type="transmembrane region" description="Helical" evidence="1">
    <location>
        <begin position="206"/>
        <end position="230"/>
    </location>
</feature>
<reference evidence="3" key="1">
    <citation type="submission" date="2016-06" db="EMBL/GenBank/DDBJ databases">
        <authorList>
            <person name="Varghese N."/>
            <person name="Submissions Spin"/>
        </authorList>
    </citation>
    <scope>NUCLEOTIDE SEQUENCE [LARGE SCALE GENOMIC DNA]</scope>
    <source>
        <strain evidence="3">DSM 44875</strain>
    </source>
</reference>
<feature type="transmembrane region" description="Helical" evidence="1">
    <location>
        <begin position="404"/>
        <end position="430"/>
    </location>
</feature>
<keyword evidence="3" id="KW-1185">Reference proteome</keyword>
<evidence type="ECO:0000313" key="2">
    <source>
        <dbReference type="EMBL" id="SCF14209.1"/>
    </source>
</evidence>